<dbReference type="Pfam" id="PF18637">
    <property type="entry name" value="AUDH_Cupin"/>
    <property type="match status" value="1"/>
</dbReference>
<proteinExistence type="predicted"/>
<feature type="domain" description="Aldos-2-ulose dehydratase/isomerase (AUDH) Cupin" evidence="1">
    <location>
        <begin position="3"/>
        <end position="255"/>
    </location>
</feature>
<evidence type="ECO:0000313" key="2">
    <source>
        <dbReference type="EMBL" id="SUZ91626.1"/>
    </source>
</evidence>
<evidence type="ECO:0000259" key="1">
    <source>
        <dbReference type="Pfam" id="PF18637"/>
    </source>
</evidence>
<name>A0A381RIH7_9ZZZZ</name>
<protein>
    <recommendedName>
        <fullName evidence="1">Aldos-2-ulose dehydratase/isomerase (AUDH) Cupin domain-containing protein</fullName>
    </recommendedName>
</protein>
<organism evidence="2">
    <name type="scientific">marine metagenome</name>
    <dbReference type="NCBI Taxonomy" id="408172"/>
    <lineage>
        <taxon>unclassified sequences</taxon>
        <taxon>metagenomes</taxon>
        <taxon>ecological metagenomes</taxon>
    </lineage>
</organism>
<dbReference type="Gene3D" id="2.60.120.990">
    <property type="match status" value="1"/>
</dbReference>
<sequence>VWTLGEWKIQFVHIGPGQRLKLNQADGTIYIKLILGDLTNLEQQRFAPFKQVRDTVVTTDFVDAGVAGALVTVIIETSTVADNIHSMNEVAFKGPFSEEFEWVQFDQSYIGKSIPYFKGLDAHLLPGFHLLDAQGDEIIYVHFWSAGKGVDMSPHDHSLAPTKNAPAFTETHWVFNNGTGKGGMYDCDPADRKKRTYITMQRGQDHGPFWAINEDTGMPRLRENGAIEFGFHGWQAGNDNEPQQAYDLVGAFEMNQVHSKV</sequence>
<gene>
    <name evidence="2" type="ORF">METZ01_LOCUS44480</name>
</gene>
<accession>A0A381RIH7</accession>
<dbReference type="InterPro" id="IPR040887">
    <property type="entry name" value="AUDH_Cupin"/>
</dbReference>
<feature type="non-terminal residue" evidence="2">
    <location>
        <position position="1"/>
    </location>
</feature>
<dbReference type="AlphaFoldDB" id="A0A381RIH7"/>
<reference evidence="2" key="1">
    <citation type="submission" date="2018-05" db="EMBL/GenBank/DDBJ databases">
        <authorList>
            <person name="Lanie J.A."/>
            <person name="Ng W.-L."/>
            <person name="Kazmierczak K.M."/>
            <person name="Andrzejewski T.M."/>
            <person name="Davidsen T.M."/>
            <person name="Wayne K.J."/>
            <person name="Tettelin H."/>
            <person name="Glass J.I."/>
            <person name="Rusch D."/>
            <person name="Podicherti R."/>
            <person name="Tsui H.-C.T."/>
            <person name="Winkler M.E."/>
        </authorList>
    </citation>
    <scope>NUCLEOTIDE SEQUENCE</scope>
</reference>
<dbReference type="EMBL" id="UINC01001990">
    <property type="protein sequence ID" value="SUZ91626.1"/>
    <property type="molecule type" value="Genomic_DNA"/>
</dbReference>